<sequence length="602" mass="68455">MIQFYQTQLQSLLENREVLQKNYNKTSTYRLIFLIVGLLGVIKAFSINPYLGIIALVVFLGGFYYLVKYHEKTEEDLHQNDNQQTLIKNEIGIVNNEVNSIYGDGSDFSNPHHIFSADLDLFGQNSLFQLLNRAKTRWGLELLAKNMLEIESDGEVLQKKQEATAELKEKTTWRLRFLASLIHIPNSQADSSHQISKITVPPKLALGTFLKYYGKVVPLVWLALFVGFYFLKFEGIGFGIGGLVLFHFYLNGLNKKITEPYLEQISVTGRALQSFSKAAELIANEEYTSKILQEALKDFPRADLKSKNPIEGFSLIVKRLEMRRNMIASLFLISARPFEPIETLKMGEWIERNPNFFNEIFKAIAMLEYFASLGTLQFNNPEWCLPDFHEEDQNFISAAQIGHPLIKGHKTVCNDFELNDHNRVNLITGSNMSGKSTFLRTVGINLILANMGAPVFARKLSLRLGMEPICYMRITDSIYENASTFKAEIERIKLVLAALNNGKLHIFLIDEMLRGTNSEDKLKGSMALFEKLVNENAIALLATHDLRLSEISAKHTNKVKNFYFEYSTSNGELIFDYLIKEGVCKSFNASILLEAIGLKMNN</sequence>
<gene>
    <name evidence="6" type="ORF">EGI31_09525</name>
</gene>
<dbReference type="InterPro" id="IPR027417">
    <property type="entry name" value="P-loop_NTPase"/>
</dbReference>
<dbReference type="InterPro" id="IPR000432">
    <property type="entry name" value="DNA_mismatch_repair_MutS_C"/>
</dbReference>
<keyword evidence="1" id="KW-0547">Nucleotide-binding</keyword>
<evidence type="ECO:0000256" key="1">
    <source>
        <dbReference type="ARBA" id="ARBA00022741"/>
    </source>
</evidence>
<evidence type="ECO:0000313" key="6">
    <source>
        <dbReference type="EMBL" id="MCP9763196.1"/>
    </source>
</evidence>
<organism evidence="6 7">
    <name type="scientific">Lacihabitans soyangensis</name>
    <dbReference type="NCBI Taxonomy" id="869394"/>
    <lineage>
        <taxon>Bacteria</taxon>
        <taxon>Pseudomonadati</taxon>
        <taxon>Bacteroidota</taxon>
        <taxon>Cytophagia</taxon>
        <taxon>Cytophagales</taxon>
        <taxon>Leadbetterellaceae</taxon>
        <taxon>Lacihabitans</taxon>
    </lineage>
</organism>
<dbReference type="Gene3D" id="1.10.1420.10">
    <property type="match status" value="1"/>
</dbReference>
<dbReference type="GO" id="GO:0005524">
    <property type="term" value="F:ATP binding"/>
    <property type="evidence" value="ECO:0007669"/>
    <property type="project" value="UniProtKB-KW"/>
</dbReference>
<keyword evidence="4" id="KW-0812">Transmembrane</keyword>
<keyword evidence="2" id="KW-0067">ATP-binding</keyword>
<dbReference type="EMBL" id="RJUF01000022">
    <property type="protein sequence ID" value="MCP9763196.1"/>
    <property type="molecule type" value="Genomic_DNA"/>
</dbReference>
<dbReference type="GO" id="GO:0005829">
    <property type="term" value="C:cytosol"/>
    <property type="evidence" value="ECO:0007669"/>
    <property type="project" value="TreeGrafter"/>
</dbReference>
<dbReference type="Pfam" id="PF00488">
    <property type="entry name" value="MutS_V"/>
    <property type="match status" value="1"/>
</dbReference>
<feature type="transmembrane region" description="Helical" evidence="4">
    <location>
        <begin position="28"/>
        <end position="45"/>
    </location>
</feature>
<evidence type="ECO:0000256" key="4">
    <source>
        <dbReference type="SAM" id="Phobius"/>
    </source>
</evidence>
<proteinExistence type="predicted"/>
<dbReference type="SUPFAM" id="SSF52540">
    <property type="entry name" value="P-loop containing nucleoside triphosphate hydrolases"/>
    <property type="match status" value="1"/>
</dbReference>
<dbReference type="InterPro" id="IPR045076">
    <property type="entry name" value="MutS"/>
</dbReference>
<dbReference type="SMART" id="SM00534">
    <property type="entry name" value="MUTSac"/>
    <property type="match status" value="1"/>
</dbReference>
<dbReference type="GO" id="GO:0006298">
    <property type="term" value="P:mismatch repair"/>
    <property type="evidence" value="ECO:0007669"/>
    <property type="project" value="InterPro"/>
</dbReference>
<comment type="caution">
    <text evidence="6">The sequence shown here is derived from an EMBL/GenBank/DDBJ whole genome shotgun (WGS) entry which is preliminary data.</text>
</comment>
<protein>
    <recommendedName>
        <fullName evidence="5">DNA mismatch repair proteins mutS family domain-containing protein</fullName>
    </recommendedName>
</protein>
<accession>A0AAE3H343</accession>
<dbReference type="InterPro" id="IPR036187">
    <property type="entry name" value="DNA_mismatch_repair_MutS_sf"/>
</dbReference>
<dbReference type="SUPFAM" id="SSF48334">
    <property type="entry name" value="DNA repair protein MutS, domain III"/>
    <property type="match status" value="1"/>
</dbReference>
<dbReference type="AlphaFoldDB" id="A0AAE3H343"/>
<name>A0AAE3H343_9BACT</name>
<evidence type="ECO:0000313" key="7">
    <source>
        <dbReference type="Proteomes" id="UP001204144"/>
    </source>
</evidence>
<evidence type="ECO:0000259" key="5">
    <source>
        <dbReference type="SMART" id="SM00534"/>
    </source>
</evidence>
<reference evidence="6 7" key="1">
    <citation type="submission" date="2018-11" db="EMBL/GenBank/DDBJ databases">
        <title>Novel bacteria species description.</title>
        <authorList>
            <person name="Han J.-H."/>
        </authorList>
    </citation>
    <scope>NUCLEOTIDE SEQUENCE [LARGE SCALE GENOMIC DNA]</scope>
    <source>
        <strain evidence="6 7">KCTC23259</strain>
    </source>
</reference>
<feature type="domain" description="DNA mismatch repair proteins mutS family" evidence="5">
    <location>
        <begin position="422"/>
        <end position="600"/>
    </location>
</feature>
<evidence type="ECO:0000256" key="2">
    <source>
        <dbReference type="ARBA" id="ARBA00022840"/>
    </source>
</evidence>
<keyword evidence="3" id="KW-0238">DNA-binding</keyword>
<dbReference type="PANTHER" id="PTHR11361">
    <property type="entry name" value="DNA MISMATCH REPAIR PROTEIN MUTS FAMILY MEMBER"/>
    <property type="match status" value="1"/>
</dbReference>
<dbReference type="PANTHER" id="PTHR11361:SF99">
    <property type="entry name" value="DNA MISMATCH REPAIR PROTEIN"/>
    <property type="match status" value="1"/>
</dbReference>
<evidence type="ECO:0000256" key="3">
    <source>
        <dbReference type="ARBA" id="ARBA00023125"/>
    </source>
</evidence>
<dbReference type="GO" id="GO:0030983">
    <property type="term" value="F:mismatched DNA binding"/>
    <property type="evidence" value="ECO:0007669"/>
    <property type="project" value="InterPro"/>
</dbReference>
<dbReference type="GO" id="GO:0140664">
    <property type="term" value="F:ATP-dependent DNA damage sensor activity"/>
    <property type="evidence" value="ECO:0007669"/>
    <property type="project" value="InterPro"/>
</dbReference>
<feature type="transmembrane region" description="Helical" evidence="4">
    <location>
        <begin position="51"/>
        <end position="67"/>
    </location>
</feature>
<feature type="transmembrane region" description="Helical" evidence="4">
    <location>
        <begin position="212"/>
        <end position="230"/>
    </location>
</feature>
<keyword evidence="4" id="KW-0472">Membrane</keyword>
<keyword evidence="4" id="KW-1133">Transmembrane helix</keyword>
<dbReference type="RefSeq" id="WP_255036983.1">
    <property type="nucleotide sequence ID" value="NZ_RJUF01000022.1"/>
</dbReference>
<keyword evidence="7" id="KW-1185">Reference proteome</keyword>
<dbReference type="Proteomes" id="UP001204144">
    <property type="component" value="Unassembled WGS sequence"/>
</dbReference>
<dbReference type="Gene3D" id="3.40.50.300">
    <property type="entry name" value="P-loop containing nucleotide triphosphate hydrolases"/>
    <property type="match status" value="1"/>
</dbReference>